<comment type="caution">
    <text evidence="3">The sequence shown here is derived from an EMBL/GenBank/DDBJ whole genome shotgun (WGS) entry which is preliminary data.</text>
</comment>
<dbReference type="PROSITE" id="PS50005">
    <property type="entry name" value="TPR"/>
    <property type="match status" value="1"/>
</dbReference>
<organism evidence="3 4">
    <name type="scientific">Oceanococcus atlanticus</name>
    <dbReference type="NCBI Taxonomy" id="1317117"/>
    <lineage>
        <taxon>Bacteria</taxon>
        <taxon>Pseudomonadati</taxon>
        <taxon>Pseudomonadota</taxon>
        <taxon>Gammaproteobacteria</taxon>
        <taxon>Chromatiales</taxon>
        <taxon>Oceanococcaceae</taxon>
        <taxon>Oceanococcus</taxon>
    </lineage>
</organism>
<reference evidence="3 4" key="1">
    <citation type="submission" date="2013-04" db="EMBL/GenBank/DDBJ databases">
        <title>Oceanococcus atlanticus 22II-S10r2 Genome Sequencing.</title>
        <authorList>
            <person name="Lai Q."/>
            <person name="Li G."/>
            <person name="Shao Z."/>
        </authorList>
    </citation>
    <scope>NUCLEOTIDE SEQUENCE [LARGE SCALE GENOMIC DNA]</scope>
    <source>
        <strain evidence="3 4">22II-S10r2</strain>
    </source>
</reference>
<dbReference type="Pfam" id="PF13181">
    <property type="entry name" value="TPR_8"/>
    <property type="match status" value="1"/>
</dbReference>
<feature type="signal peptide" evidence="2">
    <location>
        <begin position="1"/>
        <end position="38"/>
    </location>
</feature>
<evidence type="ECO:0000256" key="2">
    <source>
        <dbReference type="SAM" id="SignalP"/>
    </source>
</evidence>
<keyword evidence="2" id="KW-0732">Signal</keyword>
<protein>
    <submittedName>
        <fullName evidence="3">Tetratricopeptide TPR_4-containing protein</fullName>
    </submittedName>
</protein>
<accession>A0A1Y1SFQ5</accession>
<gene>
    <name evidence="3" type="ORF">ATO7_01370</name>
</gene>
<keyword evidence="4" id="KW-1185">Reference proteome</keyword>
<keyword evidence="1" id="KW-0802">TPR repeat</keyword>
<proteinExistence type="predicted"/>
<evidence type="ECO:0000313" key="4">
    <source>
        <dbReference type="Proteomes" id="UP000192342"/>
    </source>
</evidence>
<dbReference type="PROSITE" id="PS51257">
    <property type="entry name" value="PROKAR_LIPOPROTEIN"/>
    <property type="match status" value="1"/>
</dbReference>
<dbReference type="AlphaFoldDB" id="A0A1Y1SFQ5"/>
<feature type="repeat" description="TPR" evidence="1">
    <location>
        <begin position="77"/>
        <end position="110"/>
    </location>
</feature>
<feature type="chain" id="PRO_5013186249" evidence="2">
    <location>
        <begin position="39"/>
        <end position="434"/>
    </location>
</feature>
<dbReference type="EMBL" id="AQQV01000001">
    <property type="protein sequence ID" value="ORE88483.1"/>
    <property type="molecule type" value="Genomic_DNA"/>
</dbReference>
<dbReference type="InterPro" id="IPR019734">
    <property type="entry name" value="TPR_rpt"/>
</dbReference>
<evidence type="ECO:0000313" key="3">
    <source>
        <dbReference type="EMBL" id="ORE88483.1"/>
    </source>
</evidence>
<dbReference type="Gene3D" id="1.25.40.10">
    <property type="entry name" value="Tetratricopeptide repeat domain"/>
    <property type="match status" value="1"/>
</dbReference>
<dbReference type="InterPro" id="IPR011990">
    <property type="entry name" value="TPR-like_helical_dom_sf"/>
</dbReference>
<dbReference type="Proteomes" id="UP000192342">
    <property type="component" value="Unassembled WGS sequence"/>
</dbReference>
<sequence>MPRFLAGRNQLIYPFSKLSCAALVAALLSACWVWPAHAAAADAAADLRAGIQAFRAQNLEQARLLFQRAASAGLQSPRLYYNLGVVHYRLDDPAAAVIYFERAAEFPATRQIAQYNLGRCAQALGDALKAAAWYERAGRGGDPRIADLARRAASALQTQPAQAWTLEARLGGGFDSAVVGLVDQVTSQPTDEADLLHEVQVVADYHDATRDWGEWSARMQAYHLGYDSVHQANVQSLGGRLRWQRDWSARHRSTLSAGTAHEWLDGQAYQLRQSLALAWSHAVGVSRLHHQLEVEWLNSQYAGSNAIEGLRADLSSSWLRRLGSGVGLLRVSGQYNQRRRDENSPWRFAAEMLWRSPQMGPWYWAPGLQWRDSRFPDGVLPRERRVRVMLRGGSPISPSWESRVDVQYEHNRSADSNREYEHLRLLISLVWSKG</sequence>
<dbReference type="SUPFAM" id="SSF48452">
    <property type="entry name" value="TPR-like"/>
    <property type="match status" value="1"/>
</dbReference>
<name>A0A1Y1SFQ5_9GAMM</name>
<evidence type="ECO:0000256" key="1">
    <source>
        <dbReference type="PROSITE-ProRule" id="PRU00339"/>
    </source>
</evidence>
<dbReference type="STRING" id="1317117.ATO7_01370"/>